<dbReference type="InterPro" id="IPR012938">
    <property type="entry name" value="Glc/Sorbosone_DH"/>
</dbReference>
<dbReference type="SUPFAM" id="SSF50952">
    <property type="entry name" value="Soluble quinoprotein glucose dehydrogenase"/>
    <property type="match status" value="1"/>
</dbReference>
<dbReference type="InterPro" id="IPR011042">
    <property type="entry name" value="6-blade_b-propeller_TolB-like"/>
</dbReference>
<dbReference type="Pfam" id="PF07995">
    <property type="entry name" value="GSDH"/>
    <property type="match status" value="1"/>
</dbReference>
<feature type="region of interest" description="Disordered" evidence="1">
    <location>
        <begin position="30"/>
        <end position="51"/>
    </location>
</feature>
<feature type="chain" id="PRO_5039522822" evidence="2">
    <location>
        <begin position="26"/>
        <end position="398"/>
    </location>
</feature>
<protein>
    <submittedName>
        <fullName evidence="4">PQQ-dependent sugar dehydrogenase</fullName>
    </submittedName>
</protein>
<dbReference type="PROSITE" id="PS51257">
    <property type="entry name" value="PROKAR_LIPOPROTEIN"/>
    <property type="match status" value="1"/>
</dbReference>
<sequence>MKRYGWIRSSIAAVAVLLFFTGCQREEAGTSRDAANPVQAGQDGSGHRGAAEAVPYGEPEIVADKLNVPWDLAFAPDGRMFFTERPGTIRVITDGKLLPEPVFAFSGPPFVSTGESGLLGLTLDPDFAANGYMYTYHSYEMNGIKNRVLRLVLEGNKAKLDRVLLADIPGQRNHDGGRIRFGPDGLLYVTTGDAQERELSQTPGSLAGKILRIRSDGTIPADNPDPKSPMYSYGHRNPQGLAWQPGSGRLFSSEHGQTSKDEINIIEKGANYGWPLIEGDVKEAKQPLPAGTVLRTPLLHSGASVTWAPSGMTFVANGPWKGQLLVAGLRGEQVLKLTLEGADPVRVTGQESLWKGQFGRIRNVTEGPDGSLYLLTNNRDGRGTPAAGDDRIIRFKPK</sequence>
<dbReference type="Gene3D" id="2.120.10.30">
    <property type="entry name" value="TolB, C-terminal domain"/>
    <property type="match status" value="1"/>
</dbReference>
<reference evidence="4" key="1">
    <citation type="submission" date="2020-09" db="EMBL/GenBank/DDBJ databases">
        <title>A novel bacterium of genus Paenibacillus, isolated from South China Sea.</title>
        <authorList>
            <person name="Huang H."/>
            <person name="Mo K."/>
            <person name="Hu Y."/>
        </authorList>
    </citation>
    <scope>NUCLEOTIDE SEQUENCE</scope>
    <source>
        <strain evidence="4">IB182363</strain>
    </source>
</reference>
<dbReference type="RefSeq" id="WP_190926030.1">
    <property type="nucleotide sequence ID" value="NZ_JACXJA010000007.1"/>
</dbReference>
<evidence type="ECO:0000313" key="4">
    <source>
        <dbReference type="EMBL" id="MBD2861743.1"/>
    </source>
</evidence>
<organism evidence="4 5">
    <name type="scientific">Paenibacillus oceani</name>
    <dbReference type="NCBI Taxonomy" id="2772510"/>
    <lineage>
        <taxon>Bacteria</taxon>
        <taxon>Bacillati</taxon>
        <taxon>Bacillota</taxon>
        <taxon>Bacilli</taxon>
        <taxon>Bacillales</taxon>
        <taxon>Paenibacillaceae</taxon>
        <taxon>Paenibacillus</taxon>
    </lineage>
</organism>
<comment type="caution">
    <text evidence="4">The sequence shown here is derived from an EMBL/GenBank/DDBJ whole genome shotgun (WGS) entry which is preliminary data.</text>
</comment>
<keyword evidence="2" id="KW-0732">Signal</keyword>
<evidence type="ECO:0000313" key="5">
    <source>
        <dbReference type="Proteomes" id="UP000639396"/>
    </source>
</evidence>
<proteinExistence type="predicted"/>
<feature type="domain" description="Glucose/Sorbosone dehydrogenase" evidence="3">
    <location>
        <begin position="66"/>
        <end position="382"/>
    </location>
</feature>
<name>A0A927C7V8_9BACL</name>
<gene>
    <name evidence="4" type="ORF">IDH45_07090</name>
</gene>
<accession>A0A927C7V8</accession>
<dbReference type="AlphaFoldDB" id="A0A927C7V8"/>
<dbReference type="Proteomes" id="UP000639396">
    <property type="component" value="Unassembled WGS sequence"/>
</dbReference>
<evidence type="ECO:0000259" key="3">
    <source>
        <dbReference type="Pfam" id="PF07995"/>
    </source>
</evidence>
<dbReference type="EMBL" id="JACXJA010000007">
    <property type="protein sequence ID" value="MBD2861743.1"/>
    <property type="molecule type" value="Genomic_DNA"/>
</dbReference>
<evidence type="ECO:0000256" key="2">
    <source>
        <dbReference type="SAM" id="SignalP"/>
    </source>
</evidence>
<dbReference type="PANTHER" id="PTHR19328:SF13">
    <property type="entry name" value="HIPL1 PROTEIN"/>
    <property type="match status" value="1"/>
</dbReference>
<feature type="signal peptide" evidence="2">
    <location>
        <begin position="1"/>
        <end position="25"/>
    </location>
</feature>
<keyword evidence="5" id="KW-1185">Reference proteome</keyword>
<dbReference type="PANTHER" id="PTHR19328">
    <property type="entry name" value="HEDGEHOG-INTERACTING PROTEIN"/>
    <property type="match status" value="1"/>
</dbReference>
<dbReference type="InterPro" id="IPR011041">
    <property type="entry name" value="Quinoprot_gluc/sorb_DH_b-prop"/>
</dbReference>
<evidence type="ECO:0000256" key="1">
    <source>
        <dbReference type="SAM" id="MobiDB-lite"/>
    </source>
</evidence>